<evidence type="ECO:0000259" key="10">
    <source>
        <dbReference type="PROSITE" id="PS50928"/>
    </source>
</evidence>
<evidence type="ECO:0000313" key="11">
    <source>
        <dbReference type="EMBL" id="TDQ43017.1"/>
    </source>
</evidence>
<dbReference type="AlphaFoldDB" id="A0A4V3D6A1"/>
<dbReference type="SUPFAM" id="SSF161098">
    <property type="entry name" value="MetI-like"/>
    <property type="match status" value="1"/>
</dbReference>
<keyword evidence="7 9" id="KW-1133">Transmembrane helix</keyword>
<keyword evidence="6" id="KW-0029">Amino-acid transport</keyword>
<feature type="transmembrane region" description="Helical" evidence="9">
    <location>
        <begin position="187"/>
        <end position="206"/>
    </location>
</feature>
<dbReference type="NCBIfam" id="TIGR01726">
    <property type="entry name" value="HEQRo_perm_3TM"/>
    <property type="match status" value="1"/>
</dbReference>
<dbReference type="GO" id="GO:0043190">
    <property type="term" value="C:ATP-binding cassette (ABC) transporter complex"/>
    <property type="evidence" value="ECO:0007669"/>
    <property type="project" value="InterPro"/>
</dbReference>
<keyword evidence="5 9" id="KW-0812">Transmembrane</keyword>
<keyword evidence="8 9" id="KW-0472">Membrane</keyword>
<dbReference type="Proteomes" id="UP000295632">
    <property type="component" value="Unassembled WGS sequence"/>
</dbReference>
<dbReference type="GO" id="GO:0022857">
    <property type="term" value="F:transmembrane transporter activity"/>
    <property type="evidence" value="ECO:0007669"/>
    <property type="project" value="InterPro"/>
</dbReference>
<dbReference type="PANTHER" id="PTHR30614:SF20">
    <property type="entry name" value="GLUTAMINE TRANSPORT SYSTEM PERMEASE PROTEIN GLNP"/>
    <property type="match status" value="1"/>
</dbReference>
<dbReference type="InterPro" id="IPR000515">
    <property type="entry name" value="MetI-like"/>
</dbReference>
<protein>
    <submittedName>
        <fullName evidence="11">Amino acid ABC transporter membrane protein (PAAT family)</fullName>
    </submittedName>
</protein>
<keyword evidence="4" id="KW-1003">Cell membrane</keyword>
<dbReference type="Gene3D" id="1.10.3720.10">
    <property type="entry name" value="MetI-like"/>
    <property type="match status" value="1"/>
</dbReference>
<dbReference type="EMBL" id="SNYJ01000001">
    <property type="protein sequence ID" value="TDQ43017.1"/>
    <property type="molecule type" value="Genomic_DNA"/>
</dbReference>
<sequence>MSAEYLSQVLPLLLEGFWITFYIIILGMFFGTLIGIVFGLMRLSRSKIVLFLASIYIEIVRGTPMLAQIFFIYFGISEATGINLDKTTTGVIVIAINAGAYLAEIFRAGIQSVDKGQMEAGRSLGLTHNQTMRQIIWPQALKLIIPPYGNQFIISLKDTSLLSAIAVGELLYNAKQFAATDFSYFETFALVCVFYLIITIPSSILLRRYERRIERA</sequence>
<comment type="subcellular location">
    <subcellularLocation>
        <location evidence="1 9">Cell membrane</location>
        <topology evidence="1 9">Multi-pass membrane protein</topology>
    </subcellularLocation>
</comment>
<keyword evidence="3 9" id="KW-0813">Transport</keyword>
<dbReference type="InterPro" id="IPR043429">
    <property type="entry name" value="ArtM/GltK/GlnP/TcyL/YhdX-like"/>
</dbReference>
<organism evidence="11 12">
    <name type="scientific">Aureibacillus halotolerans</name>
    <dbReference type="NCBI Taxonomy" id="1508390"/>
    <lineage>
        <taxon>Bacteria</taxon>
        <taxon>Bacillati</taxon>
        <taxon>Bacillota</taxon>
        <taxon>Bacilli</taxon>
        <taxon>Bacillales</taxon>
        <taxon>Bacillaceae</taxon>
        <taxon>Aureibacillus</taxon>
    </lineage>
</organism>
<dbReference type="RefSeq" id="WP_133578829.1">
    <property type="nucleotide sequence ID" value="NZ_SNYJ01000001.1"/>
</dbReference>
<reference evidence="11 12" key="1">
    <citation type="submission" date="2019-03" db="EMBL/GenBank/DDBJ databases">
        <title>Genomic Encyclopedia of Type Strains, Phase IV (KMG-IV): sequencing the most valuable type-strain genomes for metagenomic binning, comparative biology and taxonomic classification.</title>
        <authorList>
            <person name="Goeker M."/>
        </authorList>
    </citation>
    <scope>NUCLEOTIDE SEQUENCE [LARGE SCALE GENOMIC DNA]</scope>
    <source>
        <strain evidence="11 12">DSM 28697</strain>
    </source>
</reference>
<evidence type="ECO:0000256" key="9">
    <source>
        <dbReference type="RuleBase" id="RU363032"/>
    </source>
</evidence>
<comment type="similarity">
    <text evidence="2">Belongs to the binding-protein-dependent transport system permease family. HisMQ subfamily.</text>
</comment>
<evidence type="ECO:0000256" key="3">
    <source>
        <dbReference type="ARBA" id="ARBA00022448"/>
    </source>
</evidence>
<dbReference type="FunFam" id="1.10.3720.10:FF:000033">
    <property type="entry name" value="Polar amino acid ABC transporter permease"/>
    <property type="match status" value="1"/>
</dbReference>
<dbReference type="GO" id="GO:0006865">
    <property type="term" value="P:amino acid transport"/>
    <property type="evidence" value="ECO:0007669"/>
    <property type="project" value="UniProtKB-KW"/>
</dbReference>
<dbReference type="OrthoDB" id="9805999at2"/>
<dbReference type="Pfam" id="PF00528">
    <property type="entry name" value="BPD_transp_1"/>
    <property type="match status" value="1"/>
</dbReference>
<gene>
    <name evidence="11" type="ORF">EV213_101449</name>
</gene>
<evidence type="ECO:0000256" key="2">
    <source>
        <dbReference type="ARBA" id="ARBA00010072"/>
    </source>
</evidence>
<accession>A0A4V3D6A1</accession>
<evidence type="ECO:0000313" key="12">
    <source>
        <dbReference type="Proteomes" id="UP000295632"/>
    </source>
</evidence>
<evidence type="ECO:0000256" key="1">
    <source>
        <dbReference type="ARBA" id="ARBA00004651"/>
    </source>
</evidence>
<dbReference type="PANTHER" id="PTHR30614">
    <property type="entry name" value="MEMBRANE COMPONENT OF AMINO ACID ABC TRANSPORTER"/>
    <property type="match status" value="1"/>
</dbReference>
<name>A0A4V3D6A1_9BACI</name>
<evidence type="ECO:0000256" key="4">
    <source>
        <dbReference type="ARBA" id="ARBA00022475"/>
    </source>
</evidence>
<feature type="transmembrane region" description="Helical" evidence="9">
    <location>
        <begin position="48"/>
        <end position="76"/>
    </location>
</feature>
<evidence type="ECO:0000256" key="7">
    <source>
        <dbReference type="ARBA" id="ARBA00022989"/>
    </source>
</evidence>
<comment type="caution">
    <text evidence="11">The sequence shown here is derived from an EMBL/GenBank/DDBJ whole genome shotgun (WGS) entry which is preliminary data.</text>
</comment>
<dbReference type="PROSITE" id="PS50928">
    <property type="entry name" value="ABC_TM1"/>
    <property type="match status" value="1"/>
</dbReference>
<evidence type="ECO:0000256" key="6">
    <source>
        <dbReference type="ARBA" id="ARBA00022970"/>
    </source>
</evidence>
<dbReference type="CDD" id="cd06261">
    <property type="entry name" value="TM_PBP2"/>
    <property type="match status" value="1"/>
</dbReference>
<dbReference type="InterPro" id="IPR035906">
    <property type="entry name" value="MetI-like_sf"/>
</dbReference>
<evidence type="ECO:0000256" key="8">
    <source>
        <dbReference type="ARBA" id="ARBA00023136"/>
    </source>
</evidence>
<feature type="transmembrane region" description="Helical" evidence="9">
    <location>
        <begin position="20"/>
        <end position="41"/>
    </location>
</feature>
<feature type="domain" description="ABC transmembrane type-1" evidence="10">
    <location>
        <begin position="17"/>
        <end position="206"/>
    </location>
</feature>
<keyword evidence="12" id="KW-1185">Reference proteome</keyword>
<evidence type="ECO:0000256" key="5">
    <source>
        <dbReference type="ARBA" id="ARBA00022692"/>
    </source>
</evidence>
<dbReference type="InterPro" id="IPR010065">
    <property type="entry name" value="AA_ABC_transptr_permease_3TM"/>
</dbReference>
<proteinExistence type="inferred from homology"/>